<evidence type="ECO:0000256" key="2">
    <source>
        <dbReference type="ARBA" id="ARBA00022803"/>
    </source>
</evidence>
<dbReference type="SMART" id="SM00028">
    <property type="entry name" value="TPR"/>
    <property type="match status" value="4"/>
</dbReference>
<feature type="region of interest" description="Disordered" evidence="4">
    <location>
        <begin position="311"/>
        <end position="334"/>
    </location>
</feature>
<dbReference type="PROSITE" id="PS50005">
    <property type="entry name" value="TPR"/>
    <property type="match status" value="1"/>
</dbReference>
<evidence type="ECO:0000256" key="1">
    <source>
        <dbReference type="ARBA" id="ARBA00022737"/>
    </source>
</evidence>
<dbReference type="OrthoDB" id="626167at2759"/>
<dbReference type="Proteomes" id="UP000649617">
    <property type="component" value="Unassembled WGS sequence"/>
</dbReference>
<gene>
    <name evidence="5" type="primary">nphp3</name>
    <name evidence="5" type="ORF">SPIL2461_LOCUS276</name>
</gene>
<reference evidence="5" key="1">
    <citation type="submission" date="2021-02" db="EMBL/GenBank/DDBJ databases">
        <authorList>
            <person name="Dougan E. K."/>
            <person name="Rhodes N."/>
            <person name="Thang M."/>
            <person name="Chan C."/>
        </authorList>
    </citation>
    <scope>NUCLEOTIDE SEQUENCE</scope>
</reference>
<dbReference type="Gene3D" id="1.25.40.10">
    <property type="entry name" value="Tetratricopeptide repeat domain"/>
    <property type="match status" value="2"/>
</dbReference>
<keyword evidence="6" id="KW-1185">Reference proteome</keyword>
<dbReference type="Pfam" id="PF13374">
    <property type="entry name" value="TPR_10"/>
    <property type="match status" value="2"/>
</dbReference>
<dbReference type="PANTHER" id="PTHR45641:SF19">
    <property type="entry name" value="NEPHROCYSTIN-3"/>
    <property type="match status" value="1"/>
</dbReference>
<dbReference type="Pfam" id="PF13181">
    <property type="entry name" value="TPR_8"/>
    <property type="match status" value="1"/>
</dbReference>
<dbReference type="PANTHER" id="PTHR45641">
    <property type="entry name" value="TETRATRICOPEPTIDE REPEAT PROTEIN (AFU_ORTHOLOGUE AFUA_6G03870)"/>
    <property type="match status" value="1"/>
</dbReference>
<dbReference type="InterPro" id="IPR011990">
    <property type="entry name" value="TPR-like_helical_dom_sf"/>
</dbReference>
<sequence>MEAAVQAYEEALHIHEHLKTLESPEGATLLSNIGVARLRQRKKKAAKQAFERALSIREKTGTLETSAGATLLTNIADVQELFGDVEGELRLYLQARDIREKTGTLDSSAGAVVLSHIAGIYSKRGDTAEALSWFARAREAREKSETLETDAGAKLLAKTAELLGREDRSAAAALLEEAWQIRVRSETLHSESGLKLLSSLCSTRADLHEHDAAEEVWMAAKDVVEAMGDFSRMPGVRLLELHGDLKRLRGDPQGACEAWAAAASVRATLGKVTGAPAADLYLRLAAVCEDLGDVALSEEYQEQALLARAKQTPKNQNLNTTQSFWMSETSPSSP</sequence>
<protein>
    <submittedName>
        <fullName evidence="5">Nphp3 protein</fullName>
    </submittedName>
</protein>
<feature type="repeat" description="TPR" evidence="3">
    <location>
        <begin position="27"/>
        <end position="60"/>
    </location>
</feature>
<organism evidence="5 6">
    <name type="scientific">Symbiodinium pilosum</name>
    <name type="common">Dinoflagellate</name>
    <dbReference type="NCBI Taxonomy" id="2952"/>
    <lineage>
        <taxon>Eukaryota</taxon>
        <taxon>Sar</taxon>
        <taxon>Alveolata</taxon>
        <taxon>Dinophyceae</taxon>
        <taxon>Suessiales</taxon>
        <taxon>Symbiodiniaceae</taxon>
        <taxon>Symbiodinium</taxon>
    </lineage>
</organism>
<dbReference type="InterPro" id="IPR019734">
    <property type="entry name" value="TPR_rpt"/>
</dbReference>
<keyword evidence="2 3" id="KW-0802">TPR repeat</keyword>
<comment type="caution">
    <text evidence="5">The sequence shown here is derived from an EMBL/GenBank/DDBJ whole genome shotgun (WGS) entry which is preliminary data.</text>
</comment>
<dbReference type="SUPFAM" id="SSF48452">
    <property type="entry name" value="TPR-like"/>
    <property type="match status" value="1"/>
</dbReference>
<evidence type="ECO:0000256" key="3">
    <source>
        <dbReference type="PROSITE-ProRule" id="PRU00339"/>
    </source>
</evidence>
<dbReference type="EMBL" id="CAJNIZ010000114">
    <property type="protein sequence ID" value="CAE7153834.1"/>
    <property type="molecule type" value="Genomic_DNA"/>
</dbReference>
<accession>A0A812IMG0</accession>
<feature type="compositionally biased region" description="Polar residues" evidence="4">
    <location>
        <begin position="312"/>
        <end position="334"/>
    </location>
</feature>
<keyword evidence="1" id="KW-0677">Repeat</keyword>
<dbReference type="AlphaFoldDB" id="A0A812IMG0"/>
<proteinExistence type="predicted"/>
<evidence type="ECO:0000313" key="6">
    <source>
        <dbReference type="Proteomes" id="UP000649617"/>
    </source>
</evidence>
<evidence type="ECO:0000313" key="5">
    <source>
        <dbReference type="EMBL" id="CAE7153834.1"/>
    </source>
</evidence>
<name>A0A812IMG0_SYMPI</name>
<evidence type="ECO:0000256" key="4">
    <source>
        <dbReference type="SAM" id="MobiDB-lite"/>
    </source>
</evidence>